<name>A0A2R9SUI0_9BACL</name>
<reference evidence="1 2" key="1">
    <citation type="journal article" date="2010" name="BMC Genomics">
        <title>Genome sequence of the pattern forming Paenibacillus vortex bacterium reveals potential for thriving in complex environments.</title>
        <authorList>
            <person name="Sirota-Madi A."/>
            <person name="Olender T."/>
            <person name="Helman Y."/>
            <person name="Ingham C."/>
            <person name="Brainis I."/>
            <person name="Roth D."/>
            <person name="Hagi E."/>
            <person name="Brodsky L."/>
            <person name="Leshkowitz D."/>
            <person name="Galatenko V."/>
            <person name="Nikolaev V."/>
            <person name="Mugasimangalam R.C."/>
            <person name="Bransburg-Zabary S."/>
            <person name="Gutnick D.L."/>
            <person name="Lancet D."/>
            <person name="Ben-Jacob E."/>
        </authorList>
    </citation>
    <scope>NUCLEOTIDE SEQUENCE [LARGE SCALE GENOMIC DNA]</scope>
    <source>
        <strain evidence="1 2">V453</strain>
    </source>
</reference>
<gene>
    <name evidence="1" type="ORF">PVOR_15279</name>
</gene>
<dbReference type="Proteomes" id="UP000003094">
    <property type="component" value="Unassembled WGS sequence"/>
</dbReference>
<proteinExistence type="predicted"/>
<keyword evidence="2" id="KW-1185">Reference proteome</keyword>
<protein>
    <submittedName>
        <fullName evidence="1">Uncharacterized protein</fullName>
    </submittedName>
</protein>
<dbReference type="AlphaFoldDB" id="A0A2R9SUI0"/>
<dbReference type="KEGG" id="pvo:PVOR_15279"/>
<accession>A0A2R9SUI0</accession>
<comment type="caution">
    <text evidence="1">The sequence shown here is derived from an EMBL/GenBank/DDBJ whole genome shotgun (WGS) entry which is preliminary data.</text>
</comment>
<dbReference type="EMBL" id="ADHJ01000023">
    <property type="protein sequence ID" value="EFU41007.1"/>
    <property type="molecule type" value="Genomic_DNA"/>
</dbReference>
<evidence type="ECO:0000313" key="1">
    <source>
        <dbReference type="EMBL" id="EFU41007.1"/>
    </source>
</evidence>
<sequence length="49" mass="5705">MPETWLSLTGTLAQYAPEYSAKTDFIWEIMKKANKWSQKSGWNPIKTNL</sequence>
<evidence type="ECO:0000313" key="2">
    <source>
        <dbReference type="Proteomes" id="UP000003094"/>
    </source>
</evidence>
<organism evidence="1 2">
    <name type="scientific">Paenibacillus vortex V453</name>
    <dbReference type="NCBI Taxonomy" id="715225"/>
    <lineage>
        <taxon>Bacteria</taxon>
        <taxon>Bacillati</taxon>
        <taxon>Bacillota</taxon>
        <taxon>Bacilli</taxon>
        <taxon>Bacillales</taxon>
        <taxon>Paenibacillaceae</taxon>
        <taxon>Paenibacillus</taxon>
    </lineage>
</organism>